<dbReference type="KEGG" id="mpar:F7D14_04615"/>
<keyword evidence="1" id="KW-1133">Transmembrane helix</keyword>
<dbReference type="EMBL" id="CP044331">
    <property type="protein sequence ID" value="QGM96829.1"/>
    <property type="molecule type" value="Genomic_DNA"/>
</dbReference>
<dbReference type="AlphaFoldDB" id="A0A6B8M4X6"/>
<dbReference type="RefSeq" id="WP_016919595.1">
    <property type="nucleotide sequence ID" value="NZ_CP044331.1"/>
</dbReference>
<keyword evidence="1" id="KW-0472">Membrane</keyword>
<evidence type="ECO:0008006" key="4">
    <source>
        <dbReference type="Google" id="ProtNLM"/>
    </source>
</evidence>
<feature type="transmembrane region" description="Helical" evidence="1">
    <location>
        <begin position="63"/>
        <end position="88"/>
    </location>
</feature>
<evidence type="ECO:0000313" key="3">
    <source>
        <dbReference type="Proteomes" id="UP000422569"/>
    </source>
</evidence>
<evidence type="ECO:0000313" key="2">
    <source>
        <dbReference type="EMBL" id="QGM96829.1"/>
    </source>
</evidence>
<protein>
    <recommendedName>
        <fullName evidence="4">DUF4134 domain-containing protein</fullName>
    </recommendedName>
</protein>
<organism evidence="2 3">
    <name type="scientific">Methylocystis parvus</name>
    <dbReference type="NCBI Taxonomy" id="134"/>
    <lineage>
        <taxon>Bacteria</taxon>
        <taxon>Pseudomonadati</taxon>
        <taxon>Pseudomonadota</taxon>
        <taxon>Alphaproteobacteria</taxon>
        <taxon>Hyphomicrobiales</taxon>
        <taxon>Methylocystaceae</taxon>
        <taxon>Methylocystis</taxon>
    </lineage>
</organism>
<sequence length="91" mass="10106">MAFSLSELVSALFNGAPTPEATERYTAQITALISLYICFIAIFLVGLYIRAVKKRPGREEGRLFKIWIAWSLIFSILTMAAGLIYFLAAAN</sequence>
<reference evidence="2 3" key="1">
    <citation type="submission" date="2019-09" db="EMBL/GenBank/DDBJ databases">
        <title>Isolation and complete genome sequencing of Methylocystis species.</title>
        <authorList>
            <person name="Rumah B.L."/>
            <person name="Stead C.E."/>
            <person name="Stevens B.C."/>
            <person name="Minton N.P."/>
            <person name="Grosse-Honebrink A."/>
            <person name="Zhang Y."/>
        </authorList>
    </citation>
    <scope>NUCLEOTIDE SEQUENCE [LARGE SCALE GENOMIC DNA]</scope>
    <source>
        <strain evidence="2 3">BRCS2</strain>
    </source>
</reference>
<feature type="transmembrane region" description="Helical" evidence="1">
    <location>
        <begin position="29"/>
        <end position="51"/>
    </location>
</feature>
<keyword evidence="3" id="KW-1185">Reference proteome</keyword>
<proteinExistence type="predicted"/>
<dbReference type="Proteomes" id="UP000422569">
    <property type="component" value="Chromosome"/>
</dbReference>
<name>A0A6B8M4X6_9HYPH</name>
<accession>A0A6B8M4X6</accession>
<gene>
    <name evidence="2" type="ORF">F7D14_04615</name>
</gene>
<keyword evidence="1" id="KW-0812">Transmembrane</keyword>
<evidence type="ECO:0000256" key="1">
    <source>
        <dbReference type="SAM" id="Phobius"/>
    </source>
</evidence>